<organism evidence="2">
    <name type="scientific">Planktothricoides raciborskii GIHE-MW2</name>
    <dbReference type="NCBI Taxonomy" id="2792601"/>
    <lineage>
        <taxon>Bacteria</taxon>
        <taxon>Bacillati</taxon>
        <taxon>Cyanobacteriota</taxon>
        <taxon>Cyanophyceae</taxon>
        <taxon>Oscillatoriophycideae</taxon>
        <taxon>Oscillatoriales</taxon>
        <taxon>Oscillatoriaceae</taxon>
        <taxon>Planktothricoides</taxon>
    </lineage>
</organism>
<gene>
    <name evidence="2" type="ORF">ABWT76_004166</name>
</gene>
<keyword evidence="1" id="KW-1133">Transmembrane helix</keyword>
<dbReference type="Pfam" id="PF10999">
    <property type="entry name" value="DUF2839"/>
    <property type="match status" value="1"/>
</dbReference>
<dbReference type="AlphaFoldDB" id="A0AAU8J8L0"/>
<keyword evidence="1" id="KW-0812">Transmembrane</keyword>
<evidence type="ECO:0000313" key="2">
    <source>
        <dbReference type="EMBL" id="XCM35480.1"/>
    </source>
</evidence>
<accession>A0AAU8J8L0</accession>
<sequence>MGEAKRRKEALGEKYGHEDYILPWMPVTKSQADQFVQLTTKGAWVGIALLVVWWLTVRFIGPSLGWWAIN</sequence>
<name>A0AAU8J8L0_9CYAN</name>
<reference evidence="2" key="1">
    <citation type="submission" date="2024-07" db="EMBL/GenBank/DDBJ databases">
        <authorList>
            <person name="Kim Y.J."/>
            <person name="Jeong J.Y."/>
        </authorList>
    </citation>
    <scope>NUCLEOTIDE SEQUENCE</scope>
    <source>
        <strain evidence="2">GIHE-MW2</strain>
    </source>
</reference>
<dbReference type="InterPro" id="IPR021262">
    <property type="entry name" value="DUF2839"/>
</dbReference>
<evidence type="ECO:0000256" key="1">
    <source>
        <dbReference type="SAM" id="Phobius"/>
    </source>
</evidence>
<feature type="transmembrane region" description="Helical" evidence="1">
    <location>
        <begin position="43"/>
        <end position="69"/>
    </location>
</feature>
<dbReference type="RefSeq" id="WP_054466872.1">
    <property type="nucleotide sequence ID" value="NZ_CP159837.1"/>
</dbReference>
<dbReference type="EMBL" id="CP159837">
    <property type="protein sequence ID" value="XCM35480.1"/>
    <property type="molecule type" value="Genomic_DNA"/>
</dbReference>
<protein>
    <submittedName>
        <fullName evidence="2">DUF2839 domain-containing protein</fullName>
    </submittedName>
</protein>
<keyword evidence="1" id="KW-0472">Membrane</keyword>
<proteinExistence type="predicted"/>